<accession>A0A9W8QEI3</accession>
<protein>
    <submittedName>
        <fullName evidence="2">Uncharacterized protein</fullName>
    </submittedName>
</protein>
<gene>
    <name evidence="2" type="ORF">LMH87_000429</name>
</gene>
<evidence type="ECO:0000256" key="1">
    <source>
        <dbReference type="SAM" id="MobiDB-lite"/>
    </source>
</evidence>
<comment type="caution">
    <text evidence="2">The sequence shown here is derived from an EMBL/GenBank/DDBJ whole genome shotgun (WGS) entry which is preliminary data.</text>
</comment>
<dbReference type="EMBL" id="JAJHUN010000007">
    <property type="protein sequence ID" value="KAJ4155172.1"/>
    <property type="molecule type" value="Genomic_DNA"/>
</dbReference>
<dbReference type="AlphaFoldDB" id="A0A9W8QEI3"/>
<organism evidence="2 3">
    <name type="scientific">Akanthomyces muscarius</name>
    <name type="common">Entomopathogenic fungus</name>
    <name type="synonym">Lecanicillium muscarium</name>
    <dbReference type="NCBI Taxonomy" id="2231603"/>
    <lineage>
        <taxon>Eukaryota</taxon>
        <taxon>Fungi</taxon>
        <taxon>Dikarya</taxon>
        <taxon>Ascomycota</taxon>
        <taxon>Pezizomycotina</taxon>
        <taxon>Sordariomycetes</taxon>
        <taxon>Hypocreomycetidae</taxon>
        <taxon>Hypocreales</taxon>
        <taxon>Cordycipitaceae</taxon>
        <taxon>Akanthomyces</taxon>
    </lineage>
</organism>
<feature type="region of interest" description="Disordered" evidence="1">
    <location>
        <begin position="1"/>
        <end position="21"/>
    </location>
</feature>
<name>A0A9W8QEI3_AKAMU</name>
<dbReference type="GeneID" id="80887588"/>
<keyword evidence="3" id="KW-1185">Reference proteome</keyword>
<proteinExistence type="predicted"/>
<reference evidence="2" key="1">
    <citation type="journal article" date="2023" name="Access Microbiol">
        <title>De-novo genome assembly for Akanthomyces muscarius, a biocontrol agent of insect agricultural pests.</title>
        <authorList>
            <person name="Erdos Z."/>
            <person name="Studholme D.J."/>
            <person name="Raymond B."/>
            <person name="Sharma M."/>
        </authorList>
    </citation>
    <scope>NUCLEOTIDE SEQUENCE</scope>
    <source>
        <strain evidence="2">Ve6</strain>
    </source>
</reference>
<dbReference type="Proteomes" id="UP001144673">
    <property type="component" value="Chromosome 6"/>
</dbReference>
<dbReference type="KEGG" id="amus:LMH87_000429"/>
<evidence type="ECO:0000313" key="3">
    <source>
        <dbReference type="Proteomes" id="UP001144673"/>
    </source>
</evidence>
<sequence>MASSPLTCLSPKRREATGASARAIRSQAEVFQAAQSNFSAGKGRPGILAQLKRLCRRQKDTRLGKEPEGLLRVKFRHAFPLGRPGTPGYGLGSGSRAVIRAS</sequence>
<evidence type="ECO:0000313" key="2">
    <source>
        <dbReference type="EMBL" id="KAJ4155172.1"/>
    </source>
</evidence>
<dbReference type="RefSeq" id="XP_056055296.1">
    <property type="nucleotide sequence ID" value="XM_056198337.1"/>
</dbReference>